<gene>
    <name evidence="1" type="primary">lepB</name>
    <name evidence="1" type="ORF">E5331_08645</name>
</gene>
<keyword evidence="2" id="KW-1185">Reference proteome</keyword>
<dbReference type="EMBL" id="SRYB01000010">
    <property type="protein sequence ID" value="TGY78861.1"/>
    <property type="molecule type" value="Genomic_DNA"/>
</dbReference>
<comment type="caution">
    <text evidence="1">The sequence shown here is derived from an EMBL/GenBank/DDBJ whole genome shotgun (WGS) entry which is preliminary data.</text>
</comment>
<dbReference type="EC" id="3.4.21.89" evidence="1"/>
<dbReference type="Proteomes" id="UP000306319">
    <property type="component" value="Unassembled WGS sequence"/>
</dbReference>
<proteinExistence type="predicted"/>
<evidence type="ECO:0000313" key="2">
    <source>
        <dbReference type="Proteomes" id="UP000306319"/>
    </source>
</evidence>
<sequence>MKLHHYKSMSVNTIVKYFCLTIVFTCLYYLLWLLMRIFLADQFITPTESMMPTLLPGDRIVVDKTIMGARIYSDFNFDRNGMDLKSWRTRGRRGVIPNDIVVFNFPHHNGKINFVINNVYAKRCIGIPGDSVSIVNGYFLNSNYKGQIGIKSMQDEFSNIPDSIFLPEVFSTIPYDGHFPWTIKNFGPLYLPRNGDYMRLTAKEGCLYRMILEWETGKSITCDWENDITLADGNALDSHVFTHDYYFMCGDNVGNSNDSRYWGMVPEEYIVGVVSHISYSIDKHTGKYRMNRVFKTPK</sequence>
<organism evidence="1 2">
    <name type="scientific">Lepagella muris</name>
    <dbReference type="NCBI Taxonomy" id="3032870"/>
    <lineage>
        <taxon>Bacteria</taxon>
        <taxon>Pseudomonadati</taxon>
        <taxon>Bacteroidota</taxon>
        <taxon>Bacteroidia</taxon>
        <taxon>Bacteroidales</taxon>
        <taxon>Muribaculaceae</taxon>
        <taxon>Lepagella</taxon>
    </lineage>
</organism>
<accession>A0AC61RGV3</accession>
<reference evidence="1" key="1">
    <citation type="submission" date="2019-04" db="EMBL/GenBank/DDBJ databases">
        <title>Microbes associate with the intestines of laboratory mice.</title>
        <authorList>
            <person name="Navarre W."/>
            <person name="Wong E."/>
            <person name="Huang K."/>
            <person name="Tropini C."/>
            <person name="Ng K."/>
            <person name="Yu B."/>
        </authorList>
    </citation>
    <scope>NUCLEOTIDE SEQUENCE</scope>
    <source>
        <strain evidence="1">NM04_E33</strain>
    </source>
</reference>
<name>A0AC61RGV3_9BACT</name>
<protein>
    <submittedName>
        <fullName evidence="1">Signal peptidase I</fullName>
        <ecNumber evidence="1">3.4.21.89</ecNumber>
    </submittedName>
</protein>
<keyword evidence="1" id="KW-0378">Hydrolase</keyword>
<evidence type="ECO:0000313" key="1">
    <source>
        <dbReference type="EMBL" id="TGY78861.1"/>
    </source>
</evidence>